<keyword evidence="1" id="KW-0732">Signal</keyword>
<dbReference type="AlphaFoldDB" id="A0A2H0XUM4"/>
<evidence type="ECO:0000256" key="1">
    <source>
        <dbReference type="SAM" id="SignalP"/>
    </source>
</evidence>
<dbReference type="Proteomes" id="UP000231343">
    <property type="component" value="Unassembled WGS sequence"/>
</dbReference>
<feature type="chain" id="PRO_5013688613" evidence="1">
    <location>
        <begin position="22"/>
        <end position="210"/>
    </location>
</feature>
<dbReference type="EMBL" id="PEYM01000127">
    <property type="protein sequence ID" value="PIS28551.1"/>
    <property type="molecule type" value="Genomic_DNA"/>
</dbReference>
<feature type="signal peptide" evidence="1">
    <location>
        <begin position="1"/>
        <end position="21"/>
    </location>
</feature>
<evidence type="ECO:0000313" key="2">
    <source>
        <dbReference type="EMBL" id="PIS28551.1"/>
    </source>
</evidence>
<protein>
    <submittedName>
        <fullName evidence="2">Uncharacterized protein</fullName>
    </submittedName>
</protein>
<reference evidence="2 3" key="1">
    <citation type="submission" date="2017-09" db="EMBL/GenBank/DDBJ databases">
        <title>Depth-based differentiation of microbial function through sediment-hosted aquifers and enrichment of novel symbionts in the deep terrestrial subsurface.</title>
        <authorList>
            <person name="Probst A.J."/>
            <person name="Ladd B."/>
            <person name="Jarett J.K."/>
            <person name="Geller-Mcgrath D.E."/>
            <person name="Sieber C.M."/>
            <person name="Emerson J.B."/>
            <person name="Anantharaman K."/>
            <person name="Thomas B.C."/>
            <person name="Malmstrom R."/>
            <person name="Stieglmeier M."/>
            <person name="Klingl A."/>
            <person name="Woyke T."/>
            <person name="Ryan C.M."/>
            <person name="Banfield J.F."/>
        </authorList>
    </citation>
    <scope>NUCLEOTIDE SEQUENCE [LARGE SCALE GENOMIC DNA]</scope>
    <source>
        <strain evidence="2">CG08_land_8_20_14_0_20_45_16</strain>
    </source>
</reference>
<sequence length="210" mass="23296">MIKKISLCLLFFFVAANLSLADDLADQTYLSQISYKNNKLTLVTKKRLVDEKRSYSYTDVDTTSYSYEAYTQSSTDIATQSLNRSEVKEINEWYIYKGGLRQLSDLEFLTLIGDKAELEQVTGLEAKSADARNFGNILIGSGVIVMIGGAGLSASSSIITGGALTMVAGFFVNAFNHSPDHYLQPDYAQQKIDEYNIALKYKLGLSINFE</sequence>
<proteinExistence type="predicted"/>
<organism evidence="2 3">
    <name type="scientific">Candidatus Saganbacteria bacterium CG08_land_8_20_14_0_20_45_16</name>
    <dbReference type="NCBI Taxonomy" id="2014293"/>
    <lineage>
        <taxon>Bacteria</taxon>
        <taxon>Bacillati</taxon>
        <taxon>Saganbacteria</taxon>
    </lineage>
</organism>
<accession>A0A2H0XUM4</accession>
<comment type="caution">
    <text evidence="2">The sequence shown here is derived from an EMBL/GenBank/DDBJ whole genome shotgun (WGS) entry which is preliminary data.</text>
</comment>
<gene>
    <name evidence="2" type="ORF">COT42_07530</name>
</gene>
<name>A0A2H0XUM4_UNCSA</name>
<evidence type="ECO:0000313" key="3">
    <source>
        <dbReference type="Proteomes" id="UP000231343"/>
    </source>
</evidence>